<proteinExistence type="predicted"/>
<comment type="caution">
    <text evidence="3">The sequence shown here is derived from an EMBL/GenBank/DDBJ whole genome shotgun (WGS) entry which is preliminary data.</text>
</comment>
<gene>
    <name evidence="2" type="ORF">BYL167_LOCUS44027</name>
    <name evidence="3" type="ORF">SMN809_LOCUS55590</name>
</gene>
<reference evidence="3" key="1">
    <citation type="submission" date="2021-02" db="EMBL/GenBank/DDBJ databases">
        <authorList>
            <person name="Nowell W R."/>
        </authorList>
    </citation>
    <scope>NUCLEOTIDE SEQUENCE</scope>
</reference>
<sequence>DRADILENDAESPIIAMDNTNSVEKIQDDHERLSTIYESLTPQPRTDDESEEDDTYDDAYDKLIVYDIANVESMKKVIKH</sequence>
<feature type="non-terminal residue" evidence="3">
    <location>
        <position position="1"/>
    </location>
</feature>
<evidence type="ECO:0000313" key="4">
    <source>
        <dbReference type="Proteomes" id="UP000676336"/>
    </source>
</evidence>
<dbReference type="AlphaFoldDB" id="A0A8S3D8Q3"/>
<dbReference type="Proteomes" id="UP000681967">
    <property type="component" value="Unassembled WGS sequence"/>
</dbReference>
<dbReference type="EMBL" id="CAJOBH010118608">
    <property type="protein sequence ID" value="CAF4699293.1"/>
    <property type="molecule type" value="Genomic_DNA"/>
</dbReference>
<organism evidence="3 4">
    <name type="scientific">Rotaria magnacalcarata</name>
    <dbReference type="NCBI Taxonomy" id="392030"/>
    <lineage>
        <taxon>Eukaryota</taxon>
        <taxon>Metazoa</taxon>
        <taxon>Spiralia</taxon>
        <taxon>Gnathifera</taxon>
        <taxon>Rotifera</taxon>
        <taxon>Eurotatoria</taxon>
        <taxon>Bdelloidea</taxon>
        <taxon>Philodinida</taxon>
        <taxon>Philodinidae</taxon>
        <taxon>Rotaria</taxon>
    </lineage>
</organism>
<name>A0A8S3D8Q3_9BILA</name>
<feature type="non-terminal residue" evidence="3">
    <location>
        <position position="80"/>
    </location>
</feature>
<feature type="region of interest" description="Disordered" evidence="1">
    <location>
        <begin position="36"/>
        <end position="57"/>
    </location>
</feature>
<dbReference type="Proteomes" id="UP000676336">
    <property type="component" value="Unassembled WGS sequence"/>
</dbReference>
<evidence type="ECO:0000256" key="1">
    <source>
        <dbReference type="SAM" id="MobiDB-lite"/>
    </source>
</evidence>
<protein>
    <submittedName>
        <fullName evidence="3">Uncharacterized protein</fullName>
    </submittedName>
</protein>
<dbReference type="EMBL" id="CAJOBI010196751">
    <property type="protein sequence ID" value="CAF4978740.1"/>
    <property type="molecule type" value="Genomic_DNA"/>
</dbReference>
<evidence type="ECO:0000313" key="3">
    <source>
        <dbReference type="EMBL" id="CAF4978740.1"/>
    </source>
</evidence>
<accession>A0A8S3D8Q3</accession>
<feature type="compositionally biased region" description="Acidic residues" evidence="1">
    <location>
        <begin position="48"/>
        <end position="57"/>
    </location>
</feature>
<evidence type="ECO:0000313" key="2">
    <source>
        <dbReference type="EMBL" id="CAF4699293.1"/>
    </source>
</evidence>